<feature type="transmembrane region" description="Helical" evidence="1">
    <location>
        <begin position="376"/>
        <end position="395"/>
    </location>
</feature>
<accession>A0A919T229</accession>
<feature type="transmembrane region" description="Helical" evidence="1">
    <location>
        <begin position="54"/>
        <end position="74"/>
    </location>
</feature>
<protein>
    <submittedName>
        <fullName evidence="2">Glycosyl transferase</fullName>
    </submittedName>
</protein>
<feature type="transmembrane region" description="Helical" evidence="1">
    <location>
        <begin position="206"/>
        <end position="226"/>
    </location>
</feature>
<feature type="transmembrane region" description="Helical" evidence="1">
    <location>
        <begin position="278"/>
        <end position="294"/>
    </location>
</feature>
<feature type="transmembrane region" description="Helical" evidence="1">
    <location>
        <begin position="301"/>
        <end position="323"/>
    </location>
</feature>
<evidence type="ECO:0000256" key="1">
    <source>
        <dbReference type="SAM" id="Phobius"/>
    </source>
</evidence>
<reference evidence="2" key="1">
    <citation type="submission" date="2021-03" db="EMBL/GenBank/DDBJ databases">
        <title>Whole genome shotgun sequence of Actinoplanes consettensis NBRC 14913.</title>
        <authorList>
            <person name="Komaki H."/>
            <person name="Tamura T."/>
        </authorList>
    </citation>
    <scope>NUCLEOTIDE SEQUENCE</scope>
    <source>
        <strain evidence="2">NBRC 14913</strain>
    </source>
</reference>
<keyword evidence="1" id="KW-0812">Transmembrane</keyword>
<dbReference type="AlphaFoldDB" id="A0A919T229"/>
<dbReference type="EMBL" id="BOQP01000050">
    <property type="protein sequence ID" value="GIM82019.1"/>
    <property type="molecule type" value="Genomic_DNA"/>
</dbReference>
<comment type="caution">
    <text evidence="2">The sequence shown here is derived from an EMBL/GenBank/DDBJ whole genome shotgun (WGS) entry which is preliminary data.</text>
</comment>
<dbReference type="RefSeq" id="WP_213002338.1">
    <property type="nucleotide sequence ID" value="NZ_BAAATW010000018.1"/>
</dbReference>
<keyword evidence="3" id="KW-1185">Reference proteome</keyword>
<keyword evidence="1" id="KW-1133">Transmembrane helix</keyword>
<gene>
    <name evidence="2" type="ORF">Aco04nite_79480</name>
</gene>
<organism evidence="2 3">
    <name type="scientific">Winogradskya consettensis</name>
    <dbReference type="NCBI Taxonomy" id="113560"/>
    <lineage>
        <taxon>Bacteria</taxon>
        <taxon>Bacillati</taxon>
        <taxon>Actinomycetota</taxon>
        <taxon>Actinomycetes</taxon>
        <taxon>Micromonosporales</taxon>
        <taxon>Micromonosporaceae</taxon>
        <taxon>Winogradskya</taxon>
    </lineage>
</organism>
<feature type="transmembrane region" description="Helical" evidence="1">
    <location>
        <begin position="155"/>
        <end position="171"/>
    </location>
</feature>
<sequence length="545" mass="58757">MARFVVDPDGVITTQVPGDQTWFQWLLVHAEYSVRHFSDPFFSTRQNAPDGVNMMANTSVLGVTVPLVPLTAWFGPRVVYVVWMVGALAGTAATAYWVLQRHLVRSRPAAFVGGLFAGFAPGVVHHANGQPNHVSNFLIPLIVARVLRLGGCGRWVRDGLLLAGLVTWQVFINEETLLIAALACGVAMIAYVVAEPRRVRERGARFLGALTVTGVVTGALCAYPLWFQFVGPLTFTGVPLFATWGEDPAAWLAFARDTIGGGDDAVDRTLGITEQNGWFGWPLVLLTPVLAAMLRRTTAGLVAGMTGVVFALASLGPVIRFAGQETAWPGPLFFVTAETPLLNLMTPGRFAYAVVGCVAVLLALGWDRLRVPRPGLWRLAIVAALYPLLPTPLLAQVDSPPPVFISSGAWRPYVRPGHTMVPVPLPSGWSGRDTLSWSAATGQEFAVPEGYFLGPSDSGEAQLGASGSRLSYLVWRALSDGRAPEITADDVAVIDREIQRWNGSVVVMRAGYEPLRELLDSVLGSGNAVQDVWLWDLRAVESGRS</sequence>
<proteinExistence type="predicted"/>
<keyword evidence="1" id="KW-0472">Membrane</keyword>
<feature type="transmembrane region" description="Helical" evidence="1">
    <location>
        <begin position="177"/>
        <end position="194"/>
    </location>
</feature>
<name>A0A919T229_9ACTN</name>
<dbReference type="Proteomes" id="UP000680865">
    <property type="component" value="Unassembled WGS sequence"/>
</dbReference>
<keyword evidence="2" id="KW-0808">Transferase</keyword>
<evidence type="ECO:0000313" key="3">
    <source>
        <dbReference type="Proteomes" id="UP000680865"/>
    </source>
</evidence>
<evidence type="ECO:0000313" key="2">
    <source>
        <dbReference type="EMBL" id="GIM82019.1"/>
    </source>
</evidence>
<dbReference type="GO" id="GO:0016740">
    <property type="term" value="F:transferase activity"/>
    <property type="evidence" value="ECO:0007669"/>
    <property type="project" value="UniProtKB-KW"/>
</dbReference>
<feature type="transmembrane region" description="Helical" evidence="1">
    <location>
        <begin position="80"/>
        <end position="99"/>
    </location>
</feature>
<feature type="transmembrane region" description="Helical" evidence="1">
    <location>
        <begin position="350"/>
        <end position="369"/>
    </location>
</feature>